<dbReference type="CDD" id="cd00093">
    <property type="entry name" value="HTH_XRE"/>
    <property type="match status" value="1"/>
</dbReference>
<dbReference type="GO" id="GO:0003700">
    <property type="term" value="F:DNA-binding transcription factor activity"/>
    <property type="evidence" value="ECO:0007669"/>
    <property type="project" value="UniProtKB-UniRule"/>
</dbReference>
<dbReference type="NCBIfam" id="NF003162">
    <property type="entry name" value="PRK04140.1"/>
    <property type="match status" value="1"/>
</dbReference>
<evidence type="ECO:0000256" key="3">
    <source>
        <dbReference type="ARBA" id="ARBA00023163"/>
    </source>
</evidence>
<dbReference type="EMBL" id="CP075546">
    <property type="protein sequence ID" value="QVV89679.1"/>
    <property type="molecule type" value="Genomic_DNA"/>
</dbReference>
<sequence>MSQDRLLRNVISVMIMAGYEVSEVFAMRPKSFDIIAGNGERIVVLKVISHIDSISEENARDLDRIARNLSGTPLIVGERARDAELERGAVYVRYGIFAINYPTLHDYFVEDSPPLIYASPGGLYVNISGERLRELREHSNLSLGDLGQILGVSRRTVAKYESGMGTTIEIALRIEETFDSGVVEPIDLIQSKSQFKEHNNLTTPEEMPIQAAIEEMGMHVQPMHHAPFQALVRYDSHTILTGYGSSQKVARRAGIIGNISQVTRTHAMCVMTDDHRQRRIGRTLMIGEDSLLSLDEPDDLINLILN</sequence>
<reference evidence="6 7" key="1">
    <citation type="submission" date="2021-05" db="EMBL/GenBank/DDBJ databases">
        <title>A novel Methanospirillum isolate from a pyrite-forming mixed culture.</title>
        <authorList>
            <person name="Bunk B."/>
            <person name="Sproer C."/>
            <person name="Spring S."/>
            <person name="Pester M."/>
        </authorList>
    </citation>
    <scope>NUCLEOTIDE SEQUENCE [LARGE SCALE GENOMIC DNA]</scope>
    <source>
        <strain evidence="6 7">J.3.6.1-F.2.7.3</strain>
    </source>
</reference>
<dbReference type="AlphaFoldDB" id="A0A8E7B2H0"/>
<proteinExistence type="inferred from homology"/>
<dbReference type="Proteomes" id="UP000680656">
    <property type="component" value="Chromosome"/>
</dbReference>
<dbReference type="Pfam" id="PF26553">
    <property type="entry name" value="PDDEXK_19"/>
    <property type="match status" value="1"/>
</dbReference>
<dbReference type="KEGG" id="mrtj:KHC33_03940"/>
<evidence type="ECO:0000313" key="7">
    <source>
        <dbReference type="Proteomes" id="UP000680656"/>
    </source>
</evidence>
<dbReference type="SUPFAM" id="SSF47413">
    <property type="entry name" value="lambda repressor-like DNA-binding domains"/>
    <property type="match status" value="1"/>
</dbReference>
<dbReference type="InterPro" id="IPR020886">
    <property type="entry name" value="MTH_967-like"/>
</dbReference>
<feature type="domain" description="HTH cro/C1-type" evidence="5">
    <location>
        <begin position="132"/>
        <end position="189"/>
    </location>
</feature>
<evidence type="ECO:0000259" key="5">
    <source>
        <dbReference type="PROSITE" id="PS50943"/>
    </source>
</evidence>
<evidence type="ECO:0000256" key="2">
    <source>
        <dbReference type="ARBA" id="ARBA00023125"/>
    </source>
</evidence>
<dbReference type="InterPro" id="IPR010982">
    <property type="entry name" value="Lambda_DNA-bd_dom_sf"/>
</dbReference>
<name>A0A8E7B2H0_9EURY</name>
<dbReference type="SMART" id="SM00530">
    <property type="entry name" value="HTH_XRE"/>
    <property type="match status" value="1"/>
</dbReference>
<dbReference type="HAMAP" id="MF_00584">
    <property type="entry name" value="HTH_type_cro_C1"/>
    <property type="match status" value="1"/>
</dbReference>
<dbReference type="PROSITE" id="PS50943">
    <property type="entry name" value="HTH_CROC1"/>
    <property type="match status" value="1"/>
</dbReference>
<keyword evidence="2 4" id="KW-0238">DNA-binding</keyword>
<keyword evidence="1 4" id="KW-0805">Transcription regulation</keyword>
<protein>
    <recommendedName>
        <fullName evidence="4">Putative HTH-type transcriptional regulatory protein KHC33_03940</fullName>
    </recommendedName>
</protein>
<keyword evidence="7" id="KW-1185">Reference proteome</keyword>
<dbReference type="Gene3D" id="1.10.260.40">
    <property type="entry name" value="lambda repressor-like DNA-binding domains"/>
    <property type="match status" value="1"/>
</dbReference>
<evidence type="ECO:0000313" key="6">
    <source>
        <dbReference type="EMBL" id="QVV89679.1"/>
    </source>
</evidence>
<dbReference type="GeneID" id="65566363"/>
<keyword evidence="3 4" id="KW-0804">Transcription</keyword>
<evidence type="ECO:0000256" key="1">
    <source>
        <dbReference type="ARBA" id="ARBA00023015"/>
    </source>
</evidence>
<dbReference type="RefSeq" id="WP_214420469.1">
    <property type="nucleotide sequence ID" value="NZ_CP075546.1"/>
</dbReference>
<dbReference type="Pfam" id="PF01381">
    <property type="entry name" value="HTH_3"/>
    <property type="match status" value="1"/>
</dbReference>
<evidence type="ECO:0000256" key="4">
    <source>
        <dbReference type="HAMAP-Rule" id="MF_00584"/>
    </source>
</evidence>
<gene>
    <name evidence="6" type="ORF">KHC33_03940</name>
</gene>
<organism evidence="6 7">
    <name type="scientific">Methanospirillum purgamenti</name>
    <dbReference type="NCBI Taxonomy" id="2834276"/>
    <lineage>
        <taxon>Archaea</taxon>
        <taxon>Methanobacteriati</taxon>
        <taxon>Methanobacteriota</taxon>
        <taxon>Stenosarchaea group</taxon>
        <taxon>Methanomicrobia</taxon>
        <taxon>Methanomicrobiales</taxon>
        <taxon>Methanospirillaceae</taxon>
        <taxon>Methanospirillum</taxon>
    </lineage>
</organism>
<dbReference type="InterPro" id="IPR059051">
    <property type="entry name" value="MTH_967_PDDEXK"/>
</dbReference>
<dbReference type="InterPro" id="IPR001387">
    <property type="entry name" value="Cro/C1-type_HTH"/>
</dbReference>
<dbReference type="GO" id="GO:0003677">
    <property type="term" value="F:DNA binding"/>
    <property type="evidence" value="ECO:0007669"/>
    <property type="project" value="UniProtKB-KW"/>
</dbReference>
<accession>A0A8E7B2H0</accession>